<dbReference type="AlphaFoldDB" id="A0A0A9HGY1"/>
<accession>A0A0A9HGY1</accession>
<reference evidence="1" key="1">
    <citation type="submission" date="2014-09" db="EMBL/GenBank/DDBJ databases">
        <authorList>
            <person name="Magalhaes I.L.F."/>
            <person name="Oliveira U."/>
            <person name="Santos F.R."/>
            <person name="Vidigal T.H.D.A."/>
            <person name="Brescovit A.D."/>
            <person name="Santos A.J."/>
        </authorList>
    </citation>
    <scope>NUCLEOTIDE SEQUENCE</scope>
    <source>
        <tissue evidence="1">Shoot tissue taken approximately 20 cm above the soil surface</tissue>
    </source>
</reference>
<evidence type="ECO:0000313" key="1">
    <source>
        <dbReference type="EMBL" id="JAE36017.1"/>
    </source>
</evidence>
<dbReference type="EMBL" id="GBRH01161879">
    <property type="protein sequence ID" value="JAE36017.1"/>
    <property type="molecule type" value="Transcribed_RNA"/>
</dbReference>
<name>A0A0A9HGY1_ARUDO</name>
<proteinExistence type="predicted"/>
<protein>
    <submittedName>
        <fullName evidence="1">Uncharacterized protein</fullName>
    </submittedName>
</protein>
<reference evidence="1" key="2">
    <citation type="journal article" date="2015" name="Data Brief">
        <title>Shoot transcriptome of the giant reed, Arundo donax.</title>
        <authorList>
            <person name="Barrero R.A."/>
            <person name="Guerrero F.D."/>
            <person name="Moolhuijzen P."/>
            <person name="Goolsby J.A."/>
            <person name="Tidwell J."/>
            <person name="Bellgard S.E."/>
            <person name="Bellgard M.I."/>
        </authorList>
    </citation>
    <scope>NUCLEOTIDE SEQUENCE</scope>
    <source>
        <tissue evidence="1">Shoot tissue taken approximately 20 cm above the soil surface</tissue>
    </source>
</reference>
<sequence length="52" mass="5805">MGLSYMGNSFSFLDFFLSCNHAAMSSLQFNLWPVWSSTQSESRGAPGVIPWN</sequence>
<organism evidence="1">
    <name type="scientific">Arundo donax</name>
    <name type="common">Giant reed</name>
    <name type="synonym">Donax arundinaceus</name>
    <dbReference type="NCBI Taxonomy" id="35708"/>
    <lineage>
        <taxon>Eukaryota</taxon>
        <taxon>Viridiplantae</taxon>
        <taxon>Streptophyta</taxon>
        <taxon>Embryophyta</taxon>
        <taxon>Tracheophyta</taxon>
        <taxon>Spermatophyta</taxon>
        <taxon>Magnoliopsida</taxon>
        <taxon>Liliopsida</taxon>
        <taxon>Poales</taxon>
        <taxon>Poaceae</taxon>
        <taxon>PACMAD clade</taxon>
        <taxon>Arundinoideae</taxon>
        <taxon>Arundineae</taxon>
        <taxon>Arundo</taxon>
    </lineage>
</organism>